<dbReference type="OrthoDB" id="7976202at2759"/>
<dbReference type="Proteomes" id="UP000271889">
    <property type="component" value="Unassembled WGS sequence"/>
</dbReference>
<proteinExistence type="predicted"/>
<dbReference type="EMBL" id="UYRV01019860">
    <property type="protein sequence ID" value="VDK66662.1"/>
    <property type="molecule type" value="Genomic_DNA"/>
</dbReference>
<gene>
    <name evidence="1" type="ORF">CGOC_LOCUS6216</name>
</gene>
<dbReference type="AlphaFoldDB" id="A0A3P6RT60"/>
<organism evidence="1 2">
    <name type="scientific">Cylicostephanus goldi</name>
    <name type="common">Nematode worm</name>
    <dbReference type="NCBI Taxonomy" id="71465"/>
    <lineage>
        <taxon>Eukaryota</taxon>
        <taxon>Metazoa</taxon>
        <taxon>Ecdysozoa</taxon>
        <taxon>Nematoda</taxon>
        <taxon>Chromadorea</taxon>
        <taxon>Rhabditida</taxon>
        <taxon>Rhabditina</taxon>
        <taxon>Rhabditomorpha</taxon>
        <taxon>Strongyloidea</taxon>
        <taxon>Strongylidae</taxon>
        <taxon>Cylicostephanus</taxon>
    </lineage>
</organism>
<keyword evidence="2" id="KW-1185">Reference proteome</keyword>
<evidence type="ECO:0000313" key="1">
    <source>
        <dbReference type="EMBL" id="VDK66662.1"/>
    </source>
</evidence>
<accession>A0A3P6RT60</accession>
<protein>
    <submittedName>
        <fullName evidence="1">Uncharacterized protein</fullName>
    </submittedName>
</protein>
<reference evidence="1 2" key="1">
    <citation type="submission" date="2018-11" db="EMBL/GenBank/DDBJ databases">
        <authorList>
            <consortium name="Pathogen Informatics"/>
        </authorList>
    </citation>
    <scope>NUCLEOTIDE SEQUENCE [LARGE SCALE GENOMIC DNA]</scope>
</reference>
<evidence type="ECO:0000313" key="2">
    <source>
        <dbReference type="Proteomes" id="UP000271889"/>
    </source>
</evidence>
<name>A0A3P6RT60_CYLGO</name>
<sequence length="110" mass="12860">MQIDRREDECVQISQLPIGNLVKKTILLKGRQYAVELKLLKTIDHENMPVLKFQDLLELTRALHEYDAEMEVSFAKECKIQGVKYWLMRTKGTVDPNRRPVRFDALQSEG</sequence>